<dbReference type="InterPro" id="IPR011006">
    <property type="entry name" value="CheY-like_superfamily"/>
</dbReference>
<feature type="compositionally biased region" description="Polar residues" evidence="4">
    <location>
        <begin position="801"/>
        <end position="825"/>
    </location>
</feature>
<feature type="region of interest" description="Disordered" evidence="4">
    <location>
        <begin position="457"/>
        <end position="483"/>
    </location>
</feature>
<dbReference type="GO" id="GO:0000156">
    <property type="term" value="F:phosphorelay response regulator activity"/>
    <property type="evidence" value="ECO:0007669"/>
    <property type="project" value="UniProtKB-ARBA"/>
</dbReference>
<feature type="compositionally biased region" description="Low complexity" evidence="4">
    <location>
        <begin position="1055"/>
        <end position="1072"/>
    </location>
</feature>
<feature type="compositionally biased region" description="Low complexity" evidence="4">
    <location>
        <begin position="944"/>
        <end position="976"/>
    </location>
</feature>
<feature type="compositionally biased region" description="Low complexity" evidence="4">
    <location>
        <begin position="1480"/>
        <end position="1516"/>
    </location>
</feature>
<feature type="region of interest" description="Disordered" evidence="4">
    <location>
        <begin position="1284"/>
        <end position="1308"/>
    </location>
</feature>
<evidence type="ECO:0000256" key="2">
    <source>
        <dbReference type="ARBA" id="ARBA00023012"/>
    </source>
</evidence>
<dbReference type="Pfam" id="PF00072">
    <property type="entry name" value="Response_reg"/>
    <property type="match status" value="1"/>
</dbReference>
<dbReference type="PANTHER" id="PTHR45339:SF1">
    <property type="entry name" value="HYBRID SIGNAL TRANSDUCTION HISTIDINE KINASE J"/>
    <property type="match status" value="1"/>
</dbReference>
<name>A0A5C3EUI2_9BASI</name>
<accession>A0A5C3EUI2</accession>
<reference evidence="6 7" key="1">
    <citation type="submission" date="2018-03" db="EMBL/GenBank/DDBJ databases">
        <authorList>
            <person name="Guldener U."/>
        </authorList>
    </citation>
    <scope>NUCLEOTIDE SEQUENCE [LARGE SCALE GENOMIC DNA]</scope>
    <source>
        <strain evidence="6 7">DAOM196992</strain>
    </source>
</reference>
<evidence type="ECO:0000256" key="3">
    <source>
        <dbReference type="PROSITE-ProRule" id="PRU00169"/>
    </source>
</evidence>
<feature type="region of interest" description="Disordered" evidence="4">
    <location>
        <begin position="1436"/>
        <end position="1531"/>
    </location>
</feature>
<evidence type="ECO:0000313" key="7">
    <source>
        <dbReference type="Proteomes" id="UP000323386"/>
    </source>
</evidence>
<feature type="compositionally biased region" description="Low complexity" evidence="4">
    <location>
        <begin position="870"/>
        <end position="884"/>
    </location>
</feature>
<dbReference type="SMART" id="SM00448">
    <property type="entry name" value="REC"/>
    <property type="match status" value="1"/>
</dbReference>
<dbReference type="OrthoDB" id="21225at2759"/>
<evidence type="ECO:0000256" key="4">
    <source>
        <dbReference type="SAM" id="MobiDB-lite"/>
    </source>
</evidence>
<feature type="compositionally biased region" description="Polar residues" evidence="4">
    <location>
        <begin position="112"/>
        <end position="123"/>
    </location>
</feature>
<feature type="compositionally biased region" description="Polar residues" evidence="4">
    <location>
        <begin position="747"/>
        <end position="760"/>
    </location>
</feature>
<dbReference type="Proteomes" id="UP000323386">
    <property type="component" value="Unassembled WGS sequence"/>
</dbReference>
<feature type="compositionally biased region" description="Polar residues" evidence="4">
    <location>
        <begin position="147"/>
        <end position="157"/>
    </location>
</feature>
<evidence type="ECO:0000313" key="6">
    <source>
        <dbReference type="EMBL" id="SPO34671.1"/>
    </source>
</evidence>
<keyword evidence="7" id="KW-1185">Reference proteome</keyword>
<proteinExistence type="predicted"/>
<dbReference type="CDD" id="cd17546">
    <property type="entry name" value="REC_hyHK_CKI1_RcsC-like"/>
    <property type="match status" value="1"/>
</dbReference>
<dbReference type="Gene3D" id="3.40.50.2300">
    <property type="match status" value="1"/>
</dbReference>
<feature type="compositionally biased region" description="Low complexity" evidence="4">
    <location>
        <begin position="1098"/>
        <end position="1107"/>
    </location>
</feature>
<feature type="region of interest" description="Disordered" evidence="4">
    <location>
        <begin position="573"/>
        <end position="606"/>
    </location>
</feature>
<dbReference type="PANTHER" id="PTHR45339">
    <property type="entry name" value="HYBRID SIGNAL TRANSDUCTION HISTIDINE KINASE J"/>
    <property type="match status" value="1"/>
</dbReference>
<feature type="region of interest" description="Disordered" evidence="4">
    <location>
        <begin position="993"/>
        <end position="1141"/>
    </location>
</feature>
<feature type="modified residue" description="4-aspartylphosphate" evidence="3">
    <location>
        <position position="1255"/>
    </location>
</feature>
<feature type="compositionally biased region" description="Low complexity" evidence="4">
    <location>
        <begin position="774"/>
        <end position="788"/>
    </location>
</feature>
<evidence type="ECO:0000259" key="5">
    <source>
        <dbReference type="PROSITE" id="PS50110"/>
    </source>
</evidence>
<gene>
    <name evidence="6" type="ORF">PSFLO_00142</name>
</gene>
<feature type="compositionally biased region" description="Polar residues" evidence="4">
    <location>
        <begin position="886"/>
        <end position="895"/>
    </location>
</feature>
<feature type="region of interest" description="Disordered" evidence="4">
    <location>
        <begin position="699"/>
        <end position="719"/>
    </location>
</feature>
<dbReference type="InterPro" id="IPR001789">
    <property type="entry name" value="Sig_transdc_resp-reg_receiver"/>
</dbReference>
<organism evidence="6 7">
    <name type="scientific">Pseudozyma flocculosa</name>
    <dbReference type="NCBI Taxonomy" id="84751"/>
    <lineage>
        <taxon>Eukaryota</taxon>
        <taxon>Fungi</taxon>
        <taxon>Dikarya</taxon>
        <taxon>Basidiomycota</taxon>
        <taxon>Ustilaginomycotina</taxon>
        <taxon>Ustilaginomycetes</taxon>
        <taxon>Ustilaginales</taxon>
        <taxon>Ustilaginaceae</taxon>
        <taxon>Pseudozyma</taxon>
    </lineage>
</organism>
<dbReference type="EMBL" id="OOIP01000001">
    <property type="protein sequence ID" value="SPO34671.1"/>
    <property type="molecule type" value="Genomic_DNA"/>
</dbReference>
<keyword evidence="1 3" id="KW-0597">Phosphoprotein</keyword>
<feature type="compositionally biased region" description="Low complexity" evidence="4">
    <location>
        <begin position="1288"/>
        <end position="1302"/>
    </location>
</feature>
<feature type="compositionally biased region" description="Low complexity" evidence="4">
    <location>
        <begin position="1457"/>
        <end position="1470"/>
    </location>
</feature>
<feature type="compositionally biased region" description="Acidic residues" evidence="4">
    <location>
        <begin position="87"/>
        <end position="102"/>
    </location>
</feature>
<feature type="domain" description="Response regulatory" evidence="5">
    <location>
        <begin position="1206"/>
        <end position="1363"/>
    </location>
</feature>
<protein>
    <recommendedName>
        <fullName evidence="5">Response regulatory domain-containing protein</fullName>
    </recommendedName>
</protein>
<evidence type="ECO:0000256" key="1">
    <source>
        <dbReference type="ARBA" id="ARBA00022553"/>
    </source>
</evidence>
<dbReference type="SUPFAM" id="SSF52172">
    <property type="entry name" value="CheY-like"/>
    <property type="match status" value="1"/>
</dbReference>
<feature type="compositionally biased region" description="Basic and acidic residues" evidence="4">
    <location>
        <begin position="1521"/>
        <end position="1531"/>
    </location>
</feature>
<sequence>MSSQPQGSNPESAHNESSDLTFSSDSVERAGRPLNQQQLEHLERGRPPSSESQGPEAAFQWPTPPLGAPSTSPDETEVADPRNDVEQSCEADPNEVDLETADADPSLASMARQPQQSLFTSPPATGDGSSGFDDNAPTAAPPAKLTRSWTSADTSQLAPERPGIKRSSTTWTHRPATPEAELGMSHISFLPAALAQTVQIPLNLLRSLIPHPLLESPAPESLSASAMQVPVASLGALLEACQALDWVSKRTLNLVGDTLGESVLTRRSSVGGGKSPYDMPLTNRDFDLAAMMQKVADLVGGIAAAKGVDLVIGLQPDAKAASDSASLDSMLECCIWSEPDATKFLFMSCLANVIQSAAPHSTLEIDFNLQRLEGTVPKQDGQPEVPLVRSTVSFTLTPPMEADIDDEQRDALKDEFIAALVDNVGGSLQTEFRSAIRTTGPAMPVPRATTSLRHEISISGGQGAPPPSPSMADTDDQARQSVSAPTTQELLDFAKDLSGHKVAFHAQRNSPFASQLTGLLSTLGCQVSYVGLNTQNLGSPGRPFNFVIIDDDIVTLQRELLRLRSAVPMLRSSLNASRQASRPSRPALDHRTKSSPQVERVKAQHPMSVPSLGSVAASMGSNEESVSQVIIFFTSLRSYRLVRDTVQPIIDSASFSGGAPPQKSCPISPSFVRGRSSWWDSDGAGNGNLMTLARQQSDLQSPSNLWSPAPSFRSGELDSTPFLDAHLEDAVPAGRESETPDPGGSGRNLSQGTALPSEQLGSKLETVPRDSRSGTRSSSSAPGTASRSTKTEADSSRPAPASTSVSAPGSNASNHTARFQKSSLPHSPLPPDALEYFSETAAKMGGSGASGMVIQSPDGRPAGIFFQPKSSSSVSSYGASTPGSFRRTNSSTKPASLSGGAHVSKAGSEASVSGRAAGQKDGLPRSMSAGISGLSRMTGEADVSSGAATTRPRAATSRSSKSSGLIDSTQSSASSSRYPAGSIFAPQVGIQSVLSGSRPPMATPLNSNSSVVPGGSGTTDVQWTPGLAKTSADMASGTDRQEAAAAPPPSRQARKPSTTTKSETSAKSGTSKRSPATKQAAPSPVSTTGTPPRKKIVKSSSSKGGPPALKVAQATPPAKASSRSDVSAPASPVVGTGANGGASRTVANKLMARQTFAAATSPADTKRPSAQPQSGFMIGMGFAPTARRGTGPKKAPVREAVLPPIKVLIVEDNPINQRILSMFMSRQKIKYDVATNGREAVEKWQTGGFHLILMDIQLPVMDGIEATKEIRKLERSANIGILPNTPPASSVHSGSTASSGSSRKGLVPAPLNPSPFRAQVIIVALTASVLSSDRVEALAAGCNDFLNKPVSLPWLNQKILEWGSMMYLMYSGLSDEGSTALHQKDAASKAQVHLGFGYGPAEKAKALASNLHIGAGLGKKKKKPIESAPATATAAAAAAAADAESKPRAEGEPVPNASDARAPSAAALAAGVDDGTGVTAAAPEVAEAMQQQQQEQRAAAQPTSPSARPASPSDRTTPPPDPHEPVEPAPV</sequence>
<feature type="region of interest" description="Disordered" evidence="4">
    <location>
        <begin position="732"/>
        <end position="980"/>
    </location>
</feature>
<dbReference type="PROSITE" id="PS50110">
    <property type="entry name" value="RESPONSE_REGULATORY"/>
    <property type="match status" value="1"/>
</dbReference>
<keyword evidence="2" id="KW-0902">Two-component regulatory system</keyword>
<dbReference type="FunFam" id="3.40.50.2300:FF:000146">
    <property type="entry name" value="Putative two-component response regulator SSK1p"/>
    <property type="match status" value="1"/>
</dbReference>
<feature type="compositionally biased region" description="Polar residues" evidence="4">
    <location>
        <begin position="1"/>
        <end position="12"/>
    </location>
</feature>
<feature type="compositionally biased region" description="Polar residues" evidence="4">
    <location>
        <begin position="573"/>
        <end position="582"/>
    </location>
</feature>
<feature type="region of interest" description="Disordered" evidence="4">
    <location>
        <begin position="1"/>
        <end position="172"/>
    </location>
</feature>